<dbReference type="EMBL" id="KV002493">
    <property type="protein sequence ID" value="KZV37762.1"/>
    <property type="molecule type" value="Genomic_DNA"/>
</dbReference>
<sequence>MMTSAVTSAISRKLQCKPAVADSYSYLESAVARFQQVHYLKITSRSVVELEKKPAATIQQRRKFSSWRFSDTDSRLATQTSSSPQKFRFLNAKQDSLYRKLHREIQRELSRVQARFHAVTAKLRSSATRLHAIFESLRFCWHRPKHPDFTLFTPDFSQGPSISALLENQTSGFAHFTQIQTSNNKNEEQVEEEEQDQFWGWVLGGSWWSIGDDKSARSWLDRDLMCGITVSHAVGGLPDSGASFVRCGARLGPWLVPMGPAGPGGGPAGGDLARVSGARRSTRVCDGCVEVNIAWE</sequence>
<gene>
    <name evidence="1" type="ORF">F511_31144</name>
</gene>
<reference evidence="1 2" key="1">
    <citation type="journal article" date="2015" name="Proc. Natl. Acad. Sci. U.S.A.">
        <title>The resurrection genome of Boea hygrometrica: A blueprint for survival of dehydration.</title>
        <authorList>
            <person name="Xiao L."/>
            <person name="Yang G."/>
            <person name="Zhang L."/>
            <person name="Yang X."/>
            <person name="Zhao S."/>
            <person name="Ji Z."/>
            <person name="Zhou Q."/>
            <person name="Hu M."/>
            <person name="Wang Y."/>
            <person name="Chen M."/>
            <person name="Xu Y."/>
            <person name="Jin H."/>
            <person name="Xiao X."/>
            <person name="Hu G."/>
            <person name="Bao F."/>
            <person name="Hu Y."/>
            <person name="Wan P."/>
            <person name="Li L."/>
            <person name="Deng X."/>
            <person name="Kuang T."/>
            <person name="Xiang C."/>
            <person name="Zhu J.K."/>
            <person name="Oliver M.J."/>
            <person name="He Y."/>
        </authorList>
    </citation>
    <scope>NUCLEOTIDE SEQUENCE [LARGE SCALE GENOMIC DNA]</scope>
    <source>
        <strain evidence="2">cv. XS01</strain>
    </source>
</reference>
<dbReference type="Proteomes" id="UP000250235">
    <property type="component" value="Unassembled WGS sequence"/>
</dbReference>
<accession>A0A2Z7BT27</accession>
<proteinExistence type="predicted"/>
<organism evidence="1 2">
    <name type="scientific">Dorcoceras hygrometricum</name>
    <dbReference type="NCBI Taxonomy" id="472368"/>
    <lineage>
        <taxon>Eukaryota</taxon>
        <taxon>Viridiplantae</taxon>
        <taxon>Streptophyta</taxon>
        <taxon>Embryophyta</taxon>
        <taxon>Tracheophyta</taxon>
        <taxon>Spermatophyta</taxon>
        <taxon>Magnoliopsida</taxon>
        <taxon>eudicotyledons</taxon>
        <taxon>Gunneridae</taxon>
        <taxon>Pentapetalae</taxon>
        <taxon>asterids</taxon>
        <taxon>lamiids</taxon>
        <taxon>Lamiales</taxon>
        <taxon>Gesneriaceae</taxon>
        <taxon>Didymocarpoideae</taxon>
        <taxon>Trichosporeae</taxon>
        <taxon>Loxocarpinae</taxon>
        <taxon>Dorcoceras</taxon>
    </lineage>
</organism>
<evidence type="ECO:0000313" key="2">
    <source>
        <dbReference type="Proteomes" id="UP000250235"/>
    </source>
</evidence>
<protein>
    <submittedName>
        <fullName evidence="1">Uncharacterized protein</fullName>
    </submittedName>
</protein>
<evidence type="ECO:0000313" key="1">
    <source>
        <dbReference type="EMBL" id="KZV37762.1"/>
    </source>
</evidence>
<name>A0A2Z7BT27_9LAMI</name>
<dbReference type="AlphaFoldDB" id="A0A2Z7BT27"/>
<keyword evidence="2" id="KW-1185">Reference proteome</keyword>